<proteinExistence type="predicted"/>
<gene>
    <name evidence="2" type="ORF">VHEMI00057</name>
</gene>
<feature type="region of interest" description="Disordered" evidence="1">
    <location>
        <begin position="58"/>
        <end position="80"/>
    </location>
</feature>
<feature type="region of interest" description="Disordered" evidence="1">
    <location>
        <begin position="136"/>
        <end position="164"/>
    </location>
</feature>
<dbReference type="AlphaFoldDB" id="A0A0A1T0R6"/>
<reference evidence="2 3" key="1">
    <citation type="journal article" date="2015" name="Genome Announc.">
        <title>Draft Genome Sequence and Gene Annotation of the Entomopathogenic Fungus Verticillium hemipterigenum.</title>
        <authorList>
            <person name="Horn F."/>
            <person name="Habel A."/>
            <person name="Scharf D.H."/>
            <person name="Dworschak J."/>
            <person name="Brakhage A.A."/>
            <person name="Guthke R."/>
            <person name="Hertweck C."/>
            <person name="Linde J."/>
        </authorList>
    </citation>
    <scope>NUCLEOTIDE SEQUENCE [LARGE SCALE GENOMIC DNA]</scope>
</reference>
<evidence type="ECO:0000256" key="1">
    <source>
        <dbReference type="SAM" id="MobiDB-lite"/>
    </source>
</evidence>
<accession>A0A0A1T0R6</accession>
<feature type="region of interest" description="Disordered" evidence="1">
    <location>
        <begin position="1"/>
        <end position="40"/>
    </location>
</feature>
<evidence type="ECO:0000313" key="3">
    <source>
        <dbReference type="Proteomes" id="UP000039046"/>
    </source>
</evidence>
<evidence type="ECO:0000313" key="2">
    <source>
        <dbReference type="EMBL" id="CEJ79842.1"/>
    </source>
</evidence>
<feature type="compositionally biased region" description="Polar residues" evidence="1">
    <location>
        <begin position="1"/>
        <end position="25"/>
    </location>
</feature>
<dbReference type="HOGENOM" id="CLU_023878_1_1_1"/>
<keyword evidence="3" id="KW-1185">Reference proteome</keyword>
<name>A0A0A1T0R6_9HYPO</name>
<dbReference type="STRING" id="1531966.A0A0A1T0R6"/>
<dbReference type="OrthoDB" id="5336565at2759"/>
<organism evidence="2 3">
    <name type="scientific">[Torrubiella] hemipterigena</name>
    <dbReference type="NCBI Taxonomy" id="1531966"/>
    <lineage>
        <taxon>Eukaryota</taxon>
        <taxon>Fungi</taxon>
        <taxon>Dikarya</taxon>
        <taxon>Ascomycota</taxon>
        <taxon>Pezizomycotina</taxon>
        <taxon>Sordariomycetes</taxon>
        <taxon>Hypocreomycetidae</taxon>
        <taxon>Hypocreales</taxon>
        <taxon>Clavicipitaceae</taxon>
        <taxon>Clavicipitaceae incertae sedis</taxon>
        <taxon>'Torrubiella' clade</taxon>
    </lineage>
</organism>
<dbReference type="Proteomes" id="UP000039046">
    <property type="component" value="Unassembled WGS sequence"/>
</dbReference>
<dbReference type="EMBL" id="CDHN01000001">
    <property type="protein sequence ID" value="CEJ79842.1"/>
    <property type="molecule type" value="Genomic_DNA"/>
</dbReference>
<protein>
    <submittedName>
        <fullName evidence="2">Uncharacterized protein</fullName>
    </submittedName>
</protein>
<sequence length="438" mass="48934">MTALQSPDTKATCSASKRRSSQTLDHSVKQQKLAHPSSPPPIFWDRLSEIPLTRNALRESDRRRALQTPCDPATDQDPAQRVARNGTSCVLPLDIPQQIKHFAKRGGPDLSKLRGYPIPLRSQETMNFNQLIFDSHQRESKSQIAKASQEPEETPATGTSKTGPYDRAFLQHLVDHHIFPEGYKYPDGRSPATPSNMDAIREFLGRPRTPQSKPEFLTTDFAEFSEISIRATKGSDILTWAIPMIERRIADRNCRAGGIPFTNFDHLTDRTLVPGHPDLLHGARPEQLDKEIRGRLDGQIVPSTRCDLPIIPNFFLQVKGSGGSVEVVLLQALYHGALGARAMHSLQSYGQPTPIYDNNAYALTSIYHYGILRMFTVHPLPPAASGHPPGFVMTHVNSWCMFGNYEAFLQGATAYRNALDWAKQQRDNMINRANTIVP</sequence>